<evidence type="ECO:0000313" key="6">
    <source>
        <dbReference type="EMBL" id="GGU92800.1"/>
    </source>
</evidence>
<dbReference type="EMBL" id="BMTD01000005">
    <property type="protein sequence ID" value="GGU92800.1"/>
    <property type="molecule type" value="Genomic_DNA"/>
</dbReference>
<keyword evidence="7" id="KW-1185">Reference proteome</keyword>
<evidence type="ECO:0000313" key="7">
    <source>
        <dbReference type="Proteomes" id="UP000618795"/>
    </source>
</evidence>
<dbReference type="PANTHER" id="PTHR43767:SF1">
    <property type="entry name" value="NONRIBOSOMAL PEPTIDE SYNTHASE PES1 (EUROFUNG)-RELATED"/>
    <property type="match status" value="1"/>
</dbReference>
<dbReference type="Pfam" id="PF00501">
    <property type="entry name" value="AMP-binding"/>
    <property type="match status" value="1"/>
</dbReference>
<dbReference type="InterPro" id="IPR011004">
    <property type="entry name" value="Trimer_LpxA-like_sf"/>
</dbReference>
<comment type="caution">
    <text evidence="6">The sequence shown here is derived from an EMBL/GenBank/DDBJ whole genome shotgun (WGS) entry which is preliminary data.</text>
</comment>
<dbReference type="CDD" id="cd03349">
    <property type="entry name" value="LbH_XAT"/>
    <property type="match status" value="1"/>
</dbReference>
<sequence>MVSMLDGCTPWPEEFVDRYRAVGHWRGFTLDDLLRGWALQYGPRTALVHADTRITYANLNRRVDRMAAGFRLRGLRPGQRVVVQLPNVPEFVITAFALMRAGAVPVFCPVSLRAPEVSHVARVTEAAGYVGPSTYQGFDHTAMAADIAAQGPFLRRVFTLETATSFPCGGLRTDPSGCHYFPLSSIDAPAERPLAQSAGQVAFLLLSGRSTTAPRLVPRTHDDYAYQARAAAELVSLTESDVYLAALPAAFNFAFGCPGIVGTLSVGGTVVLVENPEPAECLPVIDRERVTVTSLEPAVTQSWLDVLPTLQADLDGLRLLQVGGAPLHRATAERIGPELGCRLQQLFGMAEGLLTLTRPDDPDETVLTTRGRPLSPDDEIRVADADGKDVPDGESGALLTRGPYTLRGYYRAPDHNARAFTPDGYLRTGAVARRTPDGNLVVTGRCKIGTRAGSSSRSWSGHSAATTEEPLVMPVPADPTVLHPMPEQPRVVLLKPLVKSPLIEVGEYSYYDDPDDATAFETRNVLYHYGPERLVIGKFCALGTGVRFIMNGANHRMDGPSTFPFPTMGGSWAEHFDLLTGLPDRGDTVVGNDVWFGHGTTIMPGVRIGHGAIIGTGAVVTGDVPDYGIVGGNPARLIRTRYDDRDIARLLAVAWWDWPAEHITEHVRTIMSGSVADLEAAAPHTP</sequence>
<dbReference type="Gene3D" id="3.40.50.980">
    <property type="match status" value="2"/>
</dbReference>
<gene>
    <name evidence="6" type="ORF">GCM10010260_29440</name>
</gene>
<dbReference type="Pfam" id="PF00132">
    <property type="entry name" value="Hexapep"/>
    <property type="match status" value="1"/>
</dbReference>
<dbReference type="SUPFAM" id="SSF56801">
    <property type="entry name" value="Acetyl-CoA synthetase-like"/>
    <property type="match status" value="1"/>
</dbReference>
<dbReference type="GO" id="GO:0005524">
    <property type="term" value="F:ATP binding"/>
    <property type="evidence" value="ECO:0007669"/>
    <property type="project" value="UniProtKB-KW"/>
</dbReference>
<feature type="domain" description="AMP-dependent synthetase/ligase" evidence="5">
    <location>
        <begin position="37"/>
        <end position="410"/>
    </location>
</feature>
<dbReference type="InterPro" id="IPR050237">
    <property type="entry name" value="ATP-dep_AMP-bd_enzyme"/>
</dbReference>
<dbReference type="InterPro" id="IPR001451">
    <property type="entry name" value="Hexapep"/>
</dbReference>
<keyword evidence="3" id="KW-0067">ATP-binding</keyword>
<dbReference type="PANTHER" id="PTHR43767">
    <property type="entry name" value="LONG-CHAIN-FATTY-ACID--COA LIGASE"/>
    <property type="match status" value="1"/>
</dbReference>
<dbReference type="FunFam" id="2.30.38.10:FF:000003">
    <property type="entry name" value="Vibriobactin-specific 2,3-dihydroxybenzoate-AMP ligase"/>
    <property type="match status" value="1"/>
</dbReference>
<name>A0A918I9X1_9ACTN</name>
<protein>
    <recommendedName>
        <fullName evidence="5">AMP-dependent synthetase/ligase domain-containing protein</fullName>
    </recommendedName>
</protein>
<dbReference type="GO" id="GO:0016874">
    <property type="term" value="F:ligase activity"/>
    <property type="evidence" value="ECO:0007669"/>
    <property type="project" value="UniProtKB-KW"/>
</dbReference>
<dbReference type="Proteomes" id="UP000618795">
    <property type="component" value="Unassembled WGS sequence"/>
</dbReference>
<dbReference type="Gene3D" id="2.30.38.10">
    <property type="entry name" value="Luciferase, Domain 3"/>
    <property type="match status" value="1"/>
</dbReference>
<evidence type="ECO:0000256" key="2">
    <source>
        <dbReference type="ARBA" id="ARBA00022741"/>
    </source>
</evidence>
<evidence type="ECO:0000256" key="4">
    <source>
        <dbReference type="SAM" id="MobiDB-lite"/>
    </source>
</evidence>
<accession>A0A918I9X1</accession>
<reference evidence="6" key="1">
    <citation type="journal article" date="2014" name="Int. J. Syst. Evol. Microbiol.">
        <title>Complete genome sequence of Corynebacterium casei LMG S-19264T (=DSM 44701T), isolated from a smear-ripened cheese.</title>
        <authorList>
            <consortium name="US DOE Joint Genome Institute (JGI-PGF)"/>
            <person name="Walter F."/>
            <person name="Albersmeier A."/>
            <person name="Kalinowski J."/>
            <person name="Ruckert C."/>
        </authorList>
    </citation>
    <scope>NUCLEOTIDE SEQUENCE</scope>
    <source>
        <strain evidence="6">JCM 4369</strain>
    </source>
</reference>
<reference evidence="6" key="2">
    <citation type="submission" date="2020-09" db="EMBL/GenBank/DDBJ databases">
        <authorList>
            <person name="Sun Q."/>
            <person name="Ohkuma M."/>
        </authorList>
    </citation>
    <scope>NUCLEOTIDE SEQUENCE</scope>
    <source>
        <strain evidence="6">JCM 4369</strain>
    </source>
</reference>
<dbReference type="AlphaFoldDB" id="A0A918I9X1"/>
<dbReference type="InterPro" id="IPR000873">
    <property type="entry name" value="AMP-dep_synth/lig_dom"/>
</dbReference>
<evidence type="ECO:0000259" key="5">
    <source>
        <dbReference type="Pfam" id="PF00501"/>
    </source>
</evidence>
<feature type="compositionally biased region" description="Basic and acidic residues" evidence="4">
    <location>
        <begin position="378"/>
        <end position="391"/>
    </location>
</feature>
<feature type="region of interest" description="Disordered" evidence="4">
    <location>
        <begin position="359"/>
        <end position="397"/>
    </location>
</feature>
<organism evidence="6 7">
    <name type="scientific">Streptomyces filipinensis</name>
    <dbReference type="NCBI Taxonomy" id="66887"/>
    <lineage>
        <taxon>Bacteria</taxon>
        <taxon>Bacillati</taxon>
        <taxon>Actinomycetota</taxon>
        <taxon>Actinomycetes</taxon>
        <taxon>Kitasatosporales</taxon>
        <taxon>Streptomycetaceae</taxon>
        <taxon>Streptomyces</taxon>
    </lineage>
</organism>
<proteinExistence type="predicted"/>
<keyword evidence="2" id="KW-0547">Nucleotide-binding</keyword>
<evidence type="ECO:0000256" key="3">
    <source>
        <dbReference type="ARBA" id="ARBA00022840"/>
    </source>
</evidence>
<dbReference type="SUPFAM" id="SSF51161">
    <property type="entry name" value="Trimeric LpxA-like enzymes"/>
    <property type="match status" value="1"/>
</dbReference>
<keyword evidence="1" id="KW-0436">Ligase</keyword>
<dbReference type="Gene3D" id="2.160.10.10">
    <property type="entry name" value="Hexapeptide repeat proteins"/>
    <property type="match status" value="1"/>
</dbReference>
<evidence type="ECO:0000256" key="1">
    <source>
        <dbReference type="ARBA" id="ARBA00022598"/>
    </source>
</evidence>